<dbReference type="VEuPathDB" id="FungiDB:H310_08902"/>
<dbReference type="RefSeq" id="XP_008873048.1">
    <property type="nucleotide sequence ID" value="XM_008874826.1"/>
</dbReference>
<dbReference type="AlphaFoldDB" id="A0A024TVW7"/>
<organism evidence="3">
    <name type="scientific">Aphanomyces invadans</name>
    <dbReference type="NCBI Taxonomy" id="157072"/>
    <lineage>
        <taxon>Eukaryota</taxon>
        <taxon>Sar</taxon>
        <taxon>Stramenopiles</taxon>
        <taxon>Oomycota</taxon>
        <taxon>Saprolegniomycetes</taxon>
        <taxon>Saprolegniales</taxon>
        <taxon>Verrucalvaceae</taxon>
        <taxon>Aphanomyces</taxon>
    </lineage>
</organism>
<evidence type="ECO:0000256" key="2">
    <source>
        <dbReference type="SAM" id="MobiDB-lite"/>
    </source>
</evidence>
<gene>
    <name evidence="3" type="ORF">H310_08902</name>
</gene>
<proteinExistence type="predicted"/>
<feature type="region of interest" description="Disordered" evidence="2">
    <location>
        <begin position="174"/>
        <end position="214"/>
    </location>
</feature>
<dbReference type="GeneID" id="20085952"/>
<dbReference type="EMBL" id="KI913970">
    <property type="protein sequence ID" value="ETV98173.1"/>
    <property type="molecule type" value="Genomic_DNA"/>
</dbReference>
<feature type="coiled-coil region" evidence="1">
    <location>
        <begin position="247"/>
        <end position="274"/>
    </location>
</feature>
<evidence type="ECO:0000256" key="1">
    <source>
        <dbReference type="SAM" id="Coils"/>
    </source>
</evidence>
<name>A0A024TVW7_9STRA</name>
<evidence type="ECO:0000313" key="3">
    <source>
        <dbReference type="EMBL" id="ETV98173.1"/>
    </source>
</evidence>
<accession>A0A024TVW7</accession>
<protein>
    <submittedName>
        <fullName evidence="3">Uncharacterized protein</fullName>
    </submittedName>
</protein>
<keyword evidence="1" id="KW-0175">Coiled coil</keyword>
<sequence length="291" mass="33088">MSTGDDTERFLDMAKSLGLVEETSSGLACPAALLDSKDAMAEKVMQLSVQYRFQLRQRHVADTVSYSCKSFPECPFFVRGRVLQSGQVKLIKSDFTHNHALGVQNLPRNSRNSLLNSRTLAQSVLNAGIDYVNASASDLQQHIKAVFGTDVSTSRVYKLKKVLESGVMGNDVNQFVKMSSGPPMKRKLSDEDESEDDDDDDDDYRPLPTDVEREKDMLKRQDREHRWEMERRRMRMHEITNMRLESEAKVTRRILELQAQVAEIQAKVAHARARHELVQVGIAPDQVHMLL</sequence>
<feature type="compositionally biased region" description="Acidic residues" evidence="2">
    <location>
        <begin position="190"/>
        <end position="203"/>
    </location>
</feature>
<dbReference type="OrthoDB" id="69611at2759"/>
<reference evidence="3" key="1">
    <citation type="submission" date="2013-12" db="EMBL/GenBank/DDBJ databases">
        <title>The Genome Sequence of Aphanomyces invadans NJM9701.</title>
        <authorList>
            <consortium name="The Broad Institute Genomics Platform"/>
            <person name="Russ C."/>
            <person name="Tyler B."/>
            <person name="van West P."/>
            <person name="Dieguez-Uribeondo J."/>
            <person name="Young S.K."/>
            <person name="Zeng Q."/>
            <person name="Gargeya S."/>
            <person name="Fitzgerald M."/>
            <person name="Abouelleil A."/>
            <person name="Alvarado L."/>
            <person name="Chapman S.B."/>
            <person name="Gainer-Dewar J."/>
            <person name="Goldberg J."/>
            <person name="Griggs A."/>
            <person name="Gujja S."/>
            <person name="Hansen M."/>
            <person name="Howarth C."/>
            <person name="Imamovic A."/>
            <person name="Ireland A."/>
            <person name="Larimer J."/>
            <person name="McCowan C."/>
            <person name="Murphy C."/>
            <person name="Pearson M."/>
            <person name="Poon T.W."/>
            <person name="Priest M."/>
            <person name="Roberts A."/>
            <person name="Saif S."/>
            <person name="Shea T."/>
            <person name="Sykes S."/>
            <person name="Wortman J."/>
            <person name="Nusbaum C."/>
            <person name="Birren B."/>
        </authorList>
    </citation>
    <scope>NUCLEOTIDE SEQUENCE [LARGE SCALE GENOMIC DNA]</scope>
    <source>
        <strain evidence="3">NJM9701</strain>
    </source>
</reference>